<reference evidence="2" key="1">
    <citation type="submission" date="2014-11" db="EMBL/GenBank/DDBJ databases">
        <authorList>
            <person name="Otto D Thomas"/>
            <person name="Naeem Raeece"/>
        </authorList>
    </citation>
    <scope>NUCLEOTIDE SEQUENCE</scope>
</reference>
<feature type="region of interest" description="Disordered" evidence="1">
    <location>
        <begin position="1"/>
        <end position="50"/>
    </location>
</feature>
<evidence type="ECO:0000313" key="2">
    <source>
        <dbReference type="EMBL" id="CEM54933.1"/>
    </source>
</evidence>
<evidence type="ECO:0000256" key="1">
    <source>
        <dbReference type="SAM" id="MobiDB-lite"/>
    </source>
</evidence>
<gene>
    <name evidence="2" type="ORF">Cvel_2273</name>
</gene>
<organism evidence="2">
    <name type="scientific">Chromera velia CCMP2878</name>
    <dbReference type="NCBI Taxonomy" id="1169474"/>
    <lineage>
        <taxon>Eukaryota</taxon>
        <taxon>Sar</taxon>
        <taxon>Alveolata</taxon>
        <taxon>Colpodellida</taxon>
        <taxon>Chromeraceae</taxon>
        <taxon>Chromera</taxon>
    </lineage>
</organism>
<dbReference type="EMBL" id="CDMZ01005831">
    <property type="protein sequence ID" value="CEM54933.1"/>
    <property type="molecule type" value="Genomic_DNA"/>
</dbReference>
<proteinExistence type="predicted"/>
<feature type="region of interest" description="Disordered" evidence="1">
    <location>
        <begin position="330"/>
        <end position="350"/>
    </location>
</feature>
<dbReference type="Gene3D" id="1.25.10.10">
    <property type="entry name" value="Leucine-rich Repeat Variant"/>
    <property type="match status" value="1"/>
</dbReference>
<dbReference type="VEuPathDB" id="CryptoDB:Cvel_2273"/>
<evidence type="ECO:0008006" key="3">
    <source>
        <dbReference type="Google" id="ProtNLM"/>
    </source>
</evidence>
<dbReference type="SUPFAM" id="SSF48371">
    <property type="entry name" value="ARM repeat"/>
    <property type="match status" value="1"/>
</dbReference>
<dbReference type="InterPro" id="IPR011989">
    <property type="entry name" value="ARM-like"/>
</dbReference>
<accession>A0A0G4ICN0</accession>
<sequence>MDRINERRKEFKRTQQYSTTDSRRKRNEDAARDSRNRSLQHLRQQAGPADGTLFTKEQVLETVRSLSEGDRQRFITSCGNLLRMLDWDHEFVNAALEAGAVPLLLAPLGVTPPDWTALASACRCVQKLLGGSAVEVSRQEHGSLRRGPLRALLTLLESVGDSFVQAAGGEELEQFAEVVETAARLLGGETERHWGMTVEDLQEERRQAGAAFTLAVRLFSPLAASLRAGRFGPPFVCPFVRLLSASLRKLAHSTSVLFGRGGIQGLLVSASASGAAGEGGLLLDGVDAEAVKRALAGLEGCMQWALEARHSQSDYGCRETDPLNLNLNFQMGGMQQPGSSSSSGGSPATWLSSRAPSRLLLAESLHAVSLLSASLVCSDPEAPPEAHEQSLEGPKRAVGPLSALLRRDGEAVTSTISLLVSILNSSLATMPQRQAASLEAAAVNLSLGEATPEWLAQTDSEEKCMTDVIVPVVRTMGNLTLIAATKPRDPSAPLTASDAFLLCCPPQPLQPHPLPVSTVGDLLSVSLEWPHAAVQREATLMCADAAAASEAGSPGYERLLSMFPLVCNCLENLHSSSDRREALRASLNLARAPPCPSSSSSSSQSTVEVFMKASDVAGGGRDDSVPIVRLIQRDRRSIDGVLHLLKQSRYDVEILWMCVLFLELVLKWWPEGRRYLLERDGIDALETVQFAEDEHLRHLVSVMIDRYFEEEEDEDLTDLRDAERDNEDTNGFGHQAAVPAGGFNFGPS</sequence>
<dbReference type="InterPro" id="IPR016024">
    <property type="entry name" value="ARM-type_fold"/>
</dbReference>
<feature type="compositionally biased region" description="Basic and acidic residues" evidence="1">
    <location>
        <begin position="26"/>
        <end position="36"/>
    </location>
</feature>
<dbReference type="AlphaFoldDB" id="A0A0G4ICN0"/>
<name>A0A0G4ICN0_9ALVE</name>
<protein>
    <recommendedName>
        <fullName evidence="3">IBB domain-containing protein</fullName>
    </recommendedName>
</protein>
<feature type="region of interest" description="Disordered" evidence="1">
    <location>
        <begin position="724"/>
        <end position="748"/>
    </location>
</feature>
<feature type="compositionally biased region" description="Basic and acidic residues" evidence="1">
    <location>
        <begin position="1"/>
        <end position="13"/>
    </location>
</feature>